<dbReference type="SUPFAM" id="SSF52540">
    <property type="entry name" value="P-loop containing nucleoside triphosphate hydrolases"/>
    <property type="match status" value="1"/>
</dbReference>
<dbReference type="Proteomes" id="UP001186944">
    <property type="component" value="Unassembled WGS sequence"/>
</dbReference>
<dbReference type="PANTHER" id="PTHR47978">
    <property type="match status" value="1"/>
</dbReference>
<dbReference type="InterPro" id="IPR001806">
    <property type="entry name" value="Small_GTPase"/>
</dbReference>
<proteinExistence type="inferred from homology"/>
<dbReference type="FunFam" id="3.40.50.300:FF:001447">
    <property type="entry name" value="Ras-related protein Rab-1B"/>
    <property type="match status" value="1"/>
</dbReference>
<dbReference type="GO" id="GO:0003924">
    <property type="term" value="F:GTPase activity"/>
    <property type="evidence" value="ECO:0007669"/>
    <property type="project" value="InterPro"/>
</dbReference>
<sequence>MDLRFGCTCIQVEDSTSENAEQETWLPEMRTKEYSLKIIMLGDPGVGKTTLLDCYCNRNKYNENKPARFDRRQLLHEERIRRGNDNVNLRIMDTGGQERYRSITASYFRHAHGCIFVFDLSNRKSMENITMWFKDLKMYVYNADCLTNILVGTLFKKPKREVTYEEGLAYAEYLDMPYVEILSRDSGEIETIFETVADKIVEKIKTKVAAISTHTNIQDVRNLGKVYGKAKESLLSCQC</sequence>
<keyword evidence="4" id="KW-1185">Reference proteome</keyword>
<dbReference type="NCBIfam" id="TIGR00231">
    <property type="entry name" value="small_GTP"/>
    <property type="match status" value="1"/>
</dbReference>
<protein>
    <submittedName>
        <fullName evidence="3">Uncharacterized protein</fullName>
    </submittedName>
</protein>
<dbReference type="SMART" id="SM00174">
    <property type="entry name" value="RHO"/>
    <property type="match status" value="1"/>
</dbReference>
<dbReference type="EMBL" id="VSWD01000013">
    <property type="protein sequence ID" value="KAK3084909.1"/>
    <property type="molecule type" value="Genomic_DNA"/>
</dbReference>
<dbReference type="Gene3D" id="3.40.50.300">
    <property type="entry name" value="P-loop containing nucleotide triphosphate hydrolases"/>
    <property type="match status" value="1"/>
</dbReference>
<name>A0AA89BRM9_PINIB</name>
<dbReference type="CDD" id="cd00154">
    <property type="entry name" value="Rab"/>
    <property type="match status" value="1"/>
</dbReference>
<dbReference type="PROSITE" id="PS51419">
    <property type="entry name" value="RAB"/>
    <property type="match status" value="1"/>
</dbReference>
<reference evidence="3" key="1">
    <citation type="submission" date="2019-08" db="EMBL/GenBank/DDBJ databases">
        <title>The improved chromosome-level genome for the pearl oyster Pinctada fucata martensii using PacBio sequencing and Hi-C.</title>
        <authorList>
            <person name="Zheng Z."/>
        </authorList>
    </citation>
    <scope>NUCLEOTIDE SEQUENCE</scope>
    <source>
        <strain evidence="3">ZZ-2019</strain>
        <tissue evidence="3">Adductor muscle</tissue>
    </source>
</reference>
<dbReference type="SMART" id="SM00175">
    <property type="entry name" value="RAB"/>
    <property type="match status" value="1"/>
</dbReference>
<dbReference type="PRINTS" id="PR00449">
    <property type="entry name" value="RASTRNSFRMNG"/>
</dbReference>
<evidence type="ECO:0000256" key="2">
    <source>
        <dbReference type="ARBA" id="ARBA00022741"/>
    </source>
</evidence>
<dbReference type="SMART" id="SM00173">
    <property type="entry name" value="RAS"/>
    <property type="match status" value="1"/>
</dbReference>
<organism evidence="3 4">
    <name type="scientific">Pinctada imbricata</name>
    <name type="common">Atlantic pearl-oyster</name>
    <name type="synonym">Pinctada martensii</name>
    <dbReference type="NCBI Taxonomy" id="66713"/>
    <lineage>
        <taxon>Eukaryota</taxon>
        <taxon>Metazoa</taxon>
        <taxon>Spiralia</taxon>
        <taxon>Lophotrochozoa</taxon>
        <taxon>Mollusca</taxon>
        <taxon>Bivalvia</taxon>
        <taxon>Autobranchia</taxon>
        <taxon>Pteriomorphia</taxon>
        <taxon>Pterioida</taxon>
        <taxon>Pterioidea</taxon>
        <taxon>Pteriidae</taxon>
        <taxon>Pinctada</taxon>
    </lineage>
</organism>
<evidence type="ECO:0000313" key="4">
    <source>
        <dbReference type="Proteomes" id="UP001186944"/>
    </source>
</evidence>
<dbReference type="GO" id="GO:0005525">
    <property type="term" value="F:GTP binding"/>
    <property type="evidence" value="ECO:0007669"/>
    <property type="project" value="InterPro"/>
</dbReference>
<dbReference type="Pfam" id="PF00071">
    <property type="entry name" value="Ras"/>
    <property type="match status" value="1"/>
</dbReference>
<evidence type="ECO:0000313" key="3">
    <source>
        <dbReference type="EMBL" id="KAK3084909.1"/>
    </source>
</evidence>
<dbReference type="InterPro" id="IPR027417">
    <property type="entry name" value="P-loop_NTPase"/>
</dbReference>
<keyword evidence="2" id="KW-0547">Nucleotide-binding</keyword>
<dbReference type="InterPro" id="IPR005225">
    <property type="entry name" value="Small_GTP-bd"/>
</dbReference>
<dbReference type="AlphaFoldDB" id="A0AA89BRM9"/>
<gene>
    <name evidence="3" type="ORF">FSP39_021229</name>
</gene>
<accession>A0AA89BRM9</accession>
<evidence type="ECO:0000256" key="1">
    <source>
        <dbReference type="ARBA" id="ARBA00006270"/>
    </source>
</evidence>
<comment type="caution">
    <text evidence="3">The sequence shown here is derived from an EMBL/GenBank/DDBJ whole genome shotgun (WGS) entry which is preliminary data.</text>
</comment>
<dbReference type="PROSITE" id="PS51421">
    <property type="entry name" value="RAS"/>
    <property type="match status" value="1"/>
</dbReference>
<comment type="similarity">
    <text evidence="1">Belongs to the small GTPase superfamily. Rab family.</text>
</comment>